<feature type="region of interest" description="Disordered" evidence="20">
    <location>
        <begin position="1721"/>
        <end position="2120"/>
    </location>
</feature>
<dbReference type="SUPFAM" id="SSF50044">
    <property type="entry name" value="SH3-domain"/>
    <property type="match status" value="1"/>
</dbReference>
<evidence type="ECO:0000256" key="11">
    <source>
        <dbReference type="ARBA" id="ARBA00022927"/>
    </source>
</evidence>
<dbReference type="Gene3D" id="2.30.30.40">
    <property type="entry name" value="SH3 Domains"/>
    <property type="match status" value="1"/>
</dbReference>
<feature type="region of interest" description="Disordered" evidence="20">
    <location>
        <begin position="927"/>
        <end position="948"/>
    </location>
</feature>
<dbReference type="GO" id="GO:0006888">
    <property type="term" value="P:endoplasmic reticulum to Golgi vesicle-mediated transport"/>
    <property type="evidence" value="ECO:0007669"/>
    <property type="project" value="TreeGrafter"/>
</dbReference>
<evidence type="ECO:0000256" key="3">
    <source>
        <dbReference type="ARBA" id="ARBA00022448"/>
    </source>
</evidence>
<dbReference type="PROSITE" id="PS50002">
    <property type="entry name" value="SH3"/>
    <property type="match status" value="1"/>
</dbReference>
<organism evidence="23 24">
    <name type="scientific">Geotrypetes seraphini</name>
    <name type="common">Gaboon caecilian</name>
    <name type="synonym">Caecilia seraphini</name>
    <dbReference type="NCBI Taxonomy" id="260995"/>
    <lineage>
        <taxon>Eukaryota</taxon>
        <taxon>Metazoa</taxon>
        <taxon>Chordata</taxon>
        <taxon>Craniata</taxon>
        <taxon>Vertebrata</taxon>
        <taxon>Euteleostomi</taxon>
        <taxon>Amphibia</taxon>
        <taxon>Gymnophiona</taxon>
        <taxon>Geotrypetes</taxon>
    </lineage>
</organism>
<feature type="compositionally biased region" description="Low complexity" evidence="20">
    <location>
        <begin position="1927"/>
        <end position="1943"/>
    </location>
</feature>
<feature type="domain" description="SH3" evidence="22">
    <location>
        <begin position="41"/>
        <end position="103"/>
    </location>
</feature>
<evidence type="ECO:0000256" key="12">
    <source>
        <dbReference type="ARBA" id="ARBA00022989"/>
    </source>
</evidence>
<reference evidence="24" key="1">
    <citation type="submission" date="2025-08" db="UniProtKB">
        <authorList>
            <consortium name="RefSeq"/>
        </authorList>
    </citation>
    <scope>IDENTIFICATION</scope>
</reference>
<feature type="compositionally biased region" description="Basic and acidic residues" evidence="20">
    <location>
        <begin position="495"/>
        <end position="510"/>
    </location>
</feature>
<dbReference type="GO" id="GO:0006887">
    <property type="term" value="P:exocytosis"/>
    <property type="evidence" value="ECO:0007669"/>
    <property type="project" value="UniProtKB-KW"/>
</dbReference>
<feature type="region of interest" description="Disordered" evidence="20">
    <location>
        <begin position="449"/>
        <end position="510"/>
    </location>
</feature>
<feature type="compositionally biased region" description="Basic and acidic residues" evidence="20">
    <location>
        <begin position="928"/>
        <end position="942"/>
    </location>
</feature>
<feature type="signal peptide" evidence="21">
    <location>
        <begin position="1"/>
        <end position="22"/>
    </location>
</feature>
<dbReference type="PANTHER" id="PTHR23158:SF54">
    <property type="entry name" value="TRANSPORT AND GOLGI ORGANIZATION PROTEIN 1 HOMOLOG"/>
    <property type="match status" value="1"/>
</dbReference>
<feature type="compositionally biased region" description="Basic and acidic residues" evidence="20">
    <location>
        <begin position="454"/>
        <end position="480"/>
    </location>
</feature>
<feature type="compositionally biased region" description="Low complexity" evidence="20">
    <location>
        <begin position="1176"/>
        <end position="1188"/>
    </location>
</feature>
<keyword evidence="3" id="KW-0813">Transport</keyword>
<evidence type="ECO:0000256" key="2">
    <source>
        <dbReference type="ARBA" id="ARBA00022443"/>
    </source>
</evidence>
<feature type="compositionally biased region" description="Low complexity" evidence="20">
    <location>
        <begin position="2042"/>
        <end position="2054"/>
    </location>
</feature>
<evidence type="ECO:0000256" key="4">
    <source>
        <dbReference type="ARBA" id="ARBA00022481"/>
    </source>
</evidence>
<evidence type="ECO:0000313" key="24">
    <source>
        <dbReference type="RefSeq" id="XP_033791342.1"/>
    </source>
</evidence>
<evidence type="ECO:0000256" key="20">
    <source>
        <dbReference type="SAM" id="MobiDB-lite"/>
    </source>
</evidence>
<keyword evidence="6" id="KW-0597">Phosphoprotein</keyword>
<evidence type="ECO:0000313" key="23">
    <source>
        <dbReference type="Proteomes" id="UP000515159"/>
    </source>
</evidence>
<keyword evidence="7" id="KW-0812">Transmembrane</keyword>
<feature type="compositionally biased region" description="Pro residues" evidence="20">
    <location>
        <begin position="1882"/>
        <end position="1915"/>
    </location>
</feature>
<feature type="coiled-coil region" evidence="19">
    <location>
        <begin position="749"/>
        <end position="780"/>
    </location>
</feature>
<feature type="region of interest" description="Disordered" evidence="20">
    <location>
        <begin position="857"/>
        <end position="893"/>
    </location>
</feature>
<proteinExistence type="inferred from homology"/>
<dbReference type="KEGG" id="gsh:117356346"/>
<accession>A0A6P8PSW8</accession>
<evidence type="ECO:0000256" key="6">
    <source>
        <dbReference type="ARBA" id="ARBA00022553"/>
    </source>
</evidence>
<keyword evidence="13 19" id="KW-0175">Coiled coil</keyword>
<keyword evidence="23" id="KW-1185">Reference proteome</keyword>
<dbReference type="Pfam" id="PF07653">
    <property type="entry name" value="SH3_2"/>
    <property type="match status" value="1"/>
</dbReference>
<evidence type="ECO:0000256" key="10">
    <source>
        <dbReference type="ARBA" id="ARBA00022892"/>
    </source>
</evidence>
<dbReference type="FunCoup" id="A0A6P8PSW8">
    <property type="interactions" value="2667"/>
</dbReference>
<feature type="region of interest" description="Disordered" evidence="20">
    <location>
        <begin position="1099"/>
        <end position="1144"/>
    </location>
</feature>
<keyword evidence="14" id="KW-0472">Membrane</keyword>
<evidence type="ECO:0000256" key="17">
    <source>
        <dbReference type="ARBA" id="ARBA00068894"/>
    </source>
</evidence>
<gene>
    <name evidence="24" type="primary">MIA3</name>
</gene>
<evidence type="ECO:0000256" key="8">
    <source>
        <dbReference type="ARBA" id="ARBA00022729"/>
    </source>
</evidence>
<dbReference type="GO" id="GO:0070971">
    <property type="term" value="C:endoplasmic reticulum exit site"/>
    <property type="evidence" value="ECO:0007669"/>
    <property type="project" value="TreeGrafter"/>
</dbReference>
<dbReference type="InterPro" id="IPR036028">
    <property type="entry name" value="SH3-like_dom_sf"/>
</dbReference>
<feature type="region of interest" description="Disordered" evidence="20">
    <location>
        <begin position="142"/>
        <end position="202"/>
    </location>
</feature>
<feature type="compositionally biased region" description="Polar residues" evidence="20">
    <location>
        <begin position="1818"/>
        <end position="1830"/>
    </location>
</feature>
<dbReference type="GeneID" id="117356346"/>
<feature type="region of interest" description="Disordered" evidence="20">
    <location>
        <begin position="1499"/>
        <end position="1526"/>
    </location>
</feature>
<feature type="compositionally biased region" description="Low complexity" evidence="20">
    <location>
        <begin position="1872"/>
        <end position="1881"/>
    </location>
</feature>
<feature type="compositionally biased region" description="Basic and acidic residues" evidence="20">
    <location>
        <begin position="278"/>
        <end position="289"/>
    </location>
</feature>
<dbReference type="GO" id="GO:0035459">
    <property type="term" value="P:vesicle cargo loading"/>
    <property type="evidence" value="ECO:0007669"/>
    <property type="project" value="TreeGrafter"/>
</dbReference>
<protein>
    <recommendedName>
        <fullName evidence="17">Transport and Golgi organization protein 1 homolog</fullName>
    </recommendedName>
</protein>
<feature type="compositionally biased region" description="Basic and acidic residues" evidence="20">
    <location>
        <begin position="680"/>
        <end position="692"/>
    </location>
</feature>
<evidence type="ECO:0000256" key="18">
    <source>
        <dbReference type="PROSITE-ProRule" id="PRU00192"/>
    </source>
</evidence>
<feature type="compositionally biased region" description="Basic and acidic residues" evidence="20">
    <location>
        <begin position="630"/>
        <end position="655"/>
    </location>
</feature>
<dbReference type="GO" id="GO:0005789">
    <property type="term" value="C:endoplasmic reticulum membrane"/>
    <property type="evidence" value="ECO:0007669"/>
    <property type="project" value="UniProtKB-SubCell"/>
</dbReference>
<feature type="compositionally biased region" description="Basic and acidic residues" evidence="20">
    <location>
        <begin position="710"/>
        <end position="719"/>
    </location>
</feature>
<evidence type="ECO:0000256" key="14">
    <source>
        <dbReference type="ARBA" id="ARBA00023136"/>
    </source>
</evidence>
<keyword evidence="15" id="KW-0325">Glycoprotein</keyword>
<dbReference type="InterPro" id="IPR051500">
    <property type="entry name" value="cTAGE_MIA/OTOR"/>
</dbReference>
<feature type="compositionally biased region" description="Basic and acidic residues" evidence="20">
    <location>
        <begin position="392"/>
        <end position="403"/>
    </location>
</feature>
<feature type="compositionally biased region" description="Basic and acidic residues" evidence="20">
    <location>
        <begin position="158"/>
        <end position="199"/>
    </location>
</feature>
<dbReference type="Pfam" id="PF06409">
    <property type="entry name" value="NPIP"/>
    <property type="match status" value="1"/>
</dbReference>
<feature type="region of interest" description="Disordered" evidence="20">
    <location>
        <begin position="540"/>
        <end position="566"/>
    </location>
</feature>
<evidence type="ECO:0000256" key="21">
    <source>
        <dbReference type="SAM" id="SignalP"/>
    </source>
</evidence>
<evidence type="ECO:0000256" key="7">
    <source>
        <dbReference type="ARBA" id="ARBA00022692"/>
    </source>
</evidence>
<feature type="compositionally biased region" description="Pro residues" evidence="20">
    <location>
        <begin position="1944"/>
        <end position="2037"/>
    </location>
</feature>
<dbReference type="CTD" id="375056"/>
<keyword evidence="5" id="KW-0268">Exocytosis</keyword>
<feature type="compositionally biased region" description="Basic and acidic residues" evidence="20">
    <location>
        <begin position="543"/>
        <end position="555"/>
    </location>
</feature>
<feature type="coiled-coil region" evidence="19">
    <location>
        <begin position="1612"/>
        <end position="1715"/>
    </location>
</feature>
<evidence type="ECO:0000256" key="9">
    <source>
        <dbReference type="ARBA" id="ARBA00022824"/>
    </source>
</evidence>
<sequence>MAAARAALCLLPLALCHLSGQALMDRRFAPLKRCADEECSMLMCRGKAVEDFRGPDCRFLNFKNEDIIYVYYKLAGGTTELWAGSIGNKFGYFPKDLLKVDQNFCKEELELPTDETDFVCFEGGKDDFDNYNVEKLLKKTGEADSWAESSSSGLPSAEPKEDSDKENDHKISEDETQEEHTNESSEISDNREHDKKSGEKDDEVFSELNTLDSTNHFPSKKTAYLEETLQTNRDDDFIIVDDFIVVQHSVKILEEELLFQGDHSHSKTLTESQVRDNIQSDEKEEKMEAYTPLNREEEKMEAYIPLNREEEKMEAYTPLNRERLSVLKTQLGSTADAVVTDDETTVHITSTNKHLEDVTLEHQDTQMEEEVKEKSEETLLLSYEAAGAKSGMESKDEKEKVEEPSAFSKTDAQNNPDEENKSTETEESLKQKKDGQDILTTLGDSILTIVTGSEHTHEVTEPDRSDSGEQKEKEKDKAKPTTDATGSEFFSLGMEKTEAQQKGNTADEHLKEYSKENFNAETESSAASILDSRDSLRTAQLPEEQKRKTFTKHEMAPGLDNLEGTAVHKNTEQSEFQRENEIGEGFQDNQDQSIKMFDGDMDLLLKEFQMAFNSKWEHTSLPQSIGKHIAPHEEEKEMTKSEGEETKHTVLEIKQESYISMAEQSEKQKTKAAAQLSSKQAEETKATDKELSSDEEEIKEQKSSNQDVIDNDKHFEKETTIRVDKEMVIQEETDNGQHNVDRVSNTDSMEGVTDAESELQEEASELLEDENAAHAKLLRETLTKDENTNDLDIDNMVPNLVLADKTVKMVDKIRESEETANNIFEQNKKKISVTGSDEINKEDIKHRGTAEINEMLKETKPPQNDDQSETYGLTEKNSNDHVFPGTEGGLLPNDMSSLQNVRENMESGKASAYLESKENYNITVEAEDNPKDLTEKAHTRDEQSEDSVTLSDELFYAHEEDISEIIPEYNDLVKNLTIMRTYLNEQHIERLLRFLGIHNLFRVEAMFHDMESELKLAQQGNRDEGNIEKALDQILESSESSILDEVEKILDYVEADEERKPKGKDMLNEEYIILDDLQEIAYQLRHRYLKVDDSKPLAPEVQVSTESGKDVELNKEQSVGSDTAGRIEPEFSDHEGKKPLLDDKDIRMPSTKEAQLDKSIAEELDFLYNKEIDGMSSSGSANSAQSSMEEFGTKTMTDNTVEIEKDELETESSVSSILKSMGSAIHLAQKNMNPYTEKLVASLPEDMRPGSDFHGLPWKPIIITALVGAATLAIFLWRTCLSVKSRVYQANERQLAERIKNLIQDKSEILDKISDYEQKIKDAKESVKEAHKKNSTVSAEAIGLKDAIKGLEEKNRQLTSSMKNLQAMLRTEREQSSKKQDMILETRKSVEKLQEVITQHSAELSEVQIALSVTKLSEQKLKTNVRNVQEENARLKQSKEQLLKEAEGWSERHSEMNEQIKLYQMSQKDMEEALAYKENEIEVLTNCLMQLKQLDADLESENRADEEGDWDKAGGGNLTNGELSDKHQQKMSQIRQLMDVSRVKTMLTIIEEDRDLLQTKLGDEISARHELEEQIEKLEHDHSSQHTSKIHLENECKTLHQKVEILTELYQQKEMALQKKLTQEEYERQEKEQKLSAADEKAVVASQEVKVYKQRIQEMEEELEKTEKSYKNQIASHEKKAHDNWLIARSAERILAEEKRESANLRQKLIEVNQKIAVLQRPSIVKPTPGRPDHQIQGRRGPLSRDGSFGPSPVSGGAPSPPLMIEPPGRPASAHLNQREVPRGEFGAVDGSSALRRPLPEVSGRVSAPDLGRAVTAMLNSGPRTSSPSTMIDGLQNPSKEPEPPSVVAVPPSSDEPDAVMPGSGGPPSFPGTPLMSSPSSGPLPQPPIRFGPPLPRGHYGPRPPPPLIRGPPLPLGARDYLPGPPLGMRELPPGPLPGMRGLPPGPPPEMRGFPPGPPPEMRGFPPGPPPEMRGFPPGPPPEMRGFPPGPPPEMRGFPPGPPPEMRGFPPGPPPEMRGLPPGPPPEMRSLPPGPPPEMRDLPPGMLLPLGPTTDPREYIRATPHYGPVGLREHLSGPPAQRDCPLPSRDFLPPDTRNNPPAPPPASGQIDCTDVPEHRQ</sequence>
<dbReference type="GO" id="GO:0009306">
    <property type="term" value="P:protein secretion"/>
    <property type="evidence" value="ECO:0007669"/>
    <property type="project" value="TreeGrafter"/>
</dbReference>
<dbReference type="Proteomes" id="UP000515159">
    <property type="component" value="Chromosome 3"/>
</dbReference>
<feature type="compositionally biased region" description="Basic and acidic residues" evidence="20">
    <location>
        <begin position="418"/>
        <end position="436"/>
    </location>
</feature>
<evidence type="ECO:0000256" key="16">
    <source>
        <dbReference type="ARBA" id="ARBA00061139"/>
    </source>
</evidence>
<evidence type="ECO:0000256" key="13">
    <source>
        <dbReference type="ARBA" id="ARBA00023054"/>
    </source>
</evidence>
<name>A0A6P8PSW8_GEOSA</name>
<keyword evidence="8 21" id="KW-0732">Signal</keyword>
<keyword evidence="11" id="KW-0653">Protein transport</keyword>
<dbReference type="InterPro" id="IPR001452">
    <property type="entry name" value="SH3_domain"/>
</dbReference>
<feature type="region of interest" description="Disordered" evidence="20">
    <location>
        <begin position="1176"/>
        <end position="1199"/>
    </location>
</feature>
<keyword evidence="12" id="KW-1133">Transmembrane helix</keyword>
<evidence type="ECO:0000259" key="22">
    <source>
        <dbReference type="PROSITE" id="PS50002"/>
    </source>
</evidence>
<feature type="region of interest" description="Disordered" evidence="20">
    <location>
        <begin position="623"/>
        <end position="719"/>
    </location>
</feature>
<comment type="subcellular location">
    <subcellularLocation>
        <location evidence="1">Endoplasmic reticulum membrane</location>
        <topology evidence="1">Single-pass membrane protein</topology>
    </subcellularLocation>
</comment>
<keyword evidence="10" id="KW-0931">ER-Golgi transport</keyword>
<feature type="compositionally biased region" description="Basic and acidic residues" evidence="20">
    <location>
        <begin position="1125"/>
        <end position="1144"/>
    </location>
</feature>
<evidence type="ECO:0000256" key="1">
    <source>
        <dbReference type="ARBA" id="ARBA00004389"/>
    </source>
</evidence>
<feature type="compositionally biased region" description="Polar residues" evidence="20">
    <location>
        <begin position="861"/>
        <end position="871"/>
    </location>
</feature>
<evidence type="ECO:0000256" key="19">
    <source>
        <dbReference type="SAM" id="Coils"/>
    </source>
</evidence>
<feature type="compositionally biased region" description="Low complexity" evidence="20">
    <location>
        <begin position="1747"/>
        <end position="1758"/>
    </location>
</feature>
<feature type="compositionally biased region" description="Pro residues" evidence="20">
    <location>
        <begin position="1759"/>
        <end position="1770"/>
    </location>
</feature>
<feature type="region of interest" description="Disordered" evidence="20">
    <location>
        <begin position="269"/>
        <end position="289"/>
    </location>
</feature>
<evidence type="ECO:0000256" key="15">
    <source>
        <dbReference type="ARBA" id="ARBA00023180"/>
    </source>
</evidence>
<dbReference type="InParanoid" id="A0A6P8PSW8"/>
<dbReference type="GO" id="GO:0048731">
    <property type="term" value="P:system development"/>
    <property type="evidence" value="ECO:0007669"/>
    <property type="project" value="UniProtKB-ARBA"/>
</dbReference>
<comment type="similarity">
    <text evidence="16">Belongs to the MIA/OTOR family. Tango1 subfamily.</text>
</comment>
<dbReference type="OrthoDB" id="6022771at2759"/>
<dbReference type="InterPro" id="IPR054697">
    <property type="entry name" value="NPIP_N"/>
</dbReference>
<feature type="chain" id="PRO_5027686627" description="Transport and Golgi organization protein 1 homolog" evidence="21">
    <location>
        <begin position="23"/>
        <end position="2120"/>
    </location>
</feature>
<dbReference type="PANTHER" id="PTHR23158">
    <property type="entry name" value="MELANOMA INHIBITORY ACTIVITY-RELATED"/>
    <property type="match status" value="1"/>
</dbReference>
<keyword evidence="2 18" id="KW-0728">SH3 domain</keyword>
<dbReference type="RefSeq" id="XP_033791342.1">
    <property type="nucleotide sequence ID" value="XM_033935451.1"/>
</dbReference>
<keyword evidence="9" id="KW-0256">Endoplasmic reticulum</keyword>
<dbReference type="FunFam" id="2.30.30.40:FF:000162">
    <property type="entry name" value="MIA SH3 domain ER export factor 3"/>
    <property type="match status" value="1"/>
</dbReference>
<evidence type="ECO:0000256" key="5">
    <source>
        <dbReference type="ARBA" id="ARBA00022483"/>
    </source>
</evidence>
<feature type="region of interest" description="Disordered" evidence="20">
    <location>
        <begin position="383"/>
        <end position="437"/>
    </location>
</feature>
<keyword evidence="4" id="KW-0488">Methylation</keyword>
<feature type="coiled-coil region" evidence="19">
    <location>
        <begin position="1299"/>
        <end position="1459"/>
    </location>
</feature>